<dbReference type="AlphaFoldDB" id="A0AAN8A039"/>
<proteinExistence type="predicted"/>
<evidence type="ECO:0000259" key="2">
    <source>
        <dbReference type="Pfam" id="PF09070"/>
    </source>
</evidence>
<reference evidence="3" key="1">
    <citation type="submission" date="2023-08" db="EMBL/GenBank/DDBJ databases">
        <title>Black Yeasts Isolated from many extreme environments.</title>
        <authorList>
            <person name="Coleine C."/>
            <person name="Stajich J.E."/>
            <person name="Selbmann L."/>
        </authorList>
    </citation>
    <scope>NUCLEOTIDE SEQUENCE</scope>
    <source>
        <strain evidence="3">CCFEE 5810</strain>
    </source>
</reference>
<feature type="region of interest" description="Disordered" evidence="1">
    <location>
        <begin position="29"/>
        <end position="58"/>
    </location>
</feature>
<feature type="domain" description="PFU" evidence="2">
    <location>
        <begin position="184"/>
        <end position="223"/>
    </location>
</feature>
<comment type="caution">
    <text evidence="3">The sequence shown here is derived from an EMBL/GenBank/DDBJ whole genome shotgun (WGS) entry which is preliminary data.</text>
</comment>
<feature type="region of interest" description="Disordered" evidence="1">
    <location>
        <begin position="798"/>
        <end position="833"/>
    </location>
</feature>
<dbReference type="InterPro" id="IPR015155">
    <property type="entry name" value="PFU"/>
</dbReference>
<evidence type="ECO:0000313" key="3">
    <source>
        <dbReference type="EMBL" id="KAK5692010.1"/>
    </source>
</evidence>
<feature type="region of interest" description="Disordered" evidence="1">
    <location>
        <begin position="455"/>
        <end position="502"/>
    </location>
</feature>
<name>A0AAN8A039_9PEZI</name>
<accession>A0AAN8A039</accession>
<gene>
    <name evidence="3" type="ORF">LTR97_011183</name>
</gene>
<evidence type="ECO:0000256" key="1">
    <source>
        <dbReference type="SAM" id="MobiDB-lite"/>
    </source>
</evidence>
<sequence length="872" mass="95768">MSQQPPSRTTTPAPQQPTMGLAAAKLARQNKRIEQAEAALTAPPPTERDRQNPRAKGKKTIWMPLDLTADATAATQASEVSMPATEIRINTFRAPATRESSLSRSMSSLSQRTMPSDMEGGGADGNGFQLFTGRKNRKIADQLNVYEDKPEVKQTTVEAVIDKREIYEVFGNALPGNDYLQENPGAKDGQIQFVQHPNGDVAAHQWSAERFLWDNIGQYSNIRKKIQGQLAADRLKGETAYQTLQQNTLAYFRTVAKQREAITMGLPFGLREIQAALPDLRPAQPTPPTLKRQATAAEAPTFRTAQEPHSQADEQRAQELESDSQPPQAHPFSYEGYPGYDSMGYGAAASYGGYYGDYSSAQSGYPYGNAFQAPVGPRSDRYTGNNYFQSGAIPNMQDPFYTQQSQSYRNIYGGLPTAFGGVHAKIPGYGAYGGYGEKPAGLNYDYNFPATGAESTQVSYTDRRDSADPRGFPGRSSRRGLLDPPAQTPRAIIPPPPRATTSDTDWPALRANAEAISKAAAPLSVRNSMRHQLFKISDQAKERNLSQANIRTVLHDPFSPQSSTAGASAVADEPIVRQEHFPELKKTVANPSGLPQSMQPASMQSAVAARAFVPGRTPEKLQTSSSPDTYWTKKNATTVTPHSSCASRLQEPTPAFKLAGILEDLLAEFETKAKNEDEEARATGGKTWDQKLDEWWKNGSTFQRHEEMFKTIKDSNMSYMTMDPPGTLDPIGTPAKIKVNDGTSAQAKYDAHTRLLVPVLENLASYVQGPIEKRRDYFSQWTQPPEWAIDRNDNTSFYDKEPWAPPARVGRDPRYRPLPVETTPARYGPEPPPARYGVENVRFGAFGSPTASAGSSLAVGAGLERRFAYGRT</sequence>
<evidence type="ECO:0000313" key="4">
    <source>
        <dbReference type="Proteomes" id="UP001310594"/>
    </source>
</evidence>
<feature type="region of interest" description="Disordered" evidence="1">
    <location>
        <begin position="280"/>
        <end position="334"/>
    </location>
</feature>
<protein>
    <recommendedName>
        <fullName evidence="2">PFU domain-containing protein</fullName>
    </recommendedName>
</protein>
<dbReference type="Pfam" id="PF09070">
    <property type="entry name" value="PFU"/>
    <property type="match status" value="1"/>
</dbReference>
<dbReference type="EMBL" id="JAVRQU010000020">
    <property type="protein sequence ID" value="KAK5692010.1"/>
    <property type="molecule type" value="Genomic_DNA"/>
</dbReference>
<organism evidence="3 4">
    <name type="scientific">Elasticomyces elasticus</name>
    <dbReference type="NCBI Taxonomy" id="574655"/>
    <lineage>
        <taxon>Eukaryota</taxon>
        <taxon>Fungi</taxon>
        <taxon>Dikarya</taxon>
        <taxon>Ascomycota</taxon>
        <taxon>Pezizomycotina</taxon>
        <taxon>Dothideomycetes</taxon>
        <taxon>Dothideomycetidae</taxon>
        <taxon>Mycosphaerellales</taxon>
        <taxon>Teratosphaeriaceae</taxon>
        <taxon>Elasticomyces</taxon>
    </lineage>
</organism>
<feature type="compositionally biased region" description="Basic and acidic residues" evidence="1">
    <location>
        <begin position="310"/>
        <end position="319"/>
    </location>
</feature>
<dbReference type="Proteomes" id="UP001310594">
    <property type="component" value="Unassembled WGS sequence"/>
</dbReference>